<protein>
    <recommendedName>
        <fullName evidence="6">RRM domain-containing protein</fullName>
    </recommendedName>
</protein>
<feature type="domain" description="RRM" evidence="6">
    <location>
        <begin position="109"/>
        <end position="185"/>
    </location>
</feature>
<feature type="compositionally biased region" description="Low complexity" evidence="5">
    <location>
        <begin position="578"/>
        <end position="588"/>
    </location>
</feature>
<evidence type="ECO:0000313" key="8">
    <source>
        <dbReference type="Proteomes" id="UP000636709"/>
    </source>
</evidence>
<dbReference type="PANTHER" id="PTHR23099:SF0">
    <property type="entry name" value="GERM CELL NUCLEAR ACIDIC PROTEIN"/>
    <property type="match status" value="1"/>
</dbReference>
<evidence type="ECO:0000313" key="7">
    <source>
        <dbReference type="EMBL" id="KAF8677069.1"/>
    </source>
</evidence>
<dbReference type="AlphaFoldDB" id="A0A835AXW5"/>
<keyword evidence="8" id="KW-1185">Reference proteome</keyword>
<dbReference type="CDD" id="cd12226">
    <property type="entry name" value="RRM_NOL8"/>
    <property type="match status" value="1"/>
</dbReference>
<dbReference type="InterPro" id="IPR035979">
    <property type="entry name" value="RBD_domain_sf"/>
</dbReference>
<dbReference type="InterPro" id="IPR012677">
    <property type="entry name" value="Nucleotide-bd_a/b_plait_sf"/>
</dbReference>
<feature type="region of interest" description="Disordered" evidence="5">
    <location>
        <begin position="315"/>
        <end position="511"/>
    </location>
</feature>
<feature type="compositionally biased region" description="Basic and acidic residues" evidence="5">
    <location>
        <begin position="389"/>
        <end position="406"/>
    </location>
</feature>
<feature type="region of interest" description="Disordered" evidence="5">
    <location>
        <begin position="616"/>
        <end position="656"/>
    </location>
</feature>
<evidence type="ECO:0000256" key="1">
    <source>
        <dbReference type="ARBA" id="ARBA00004604"/>
    </source>
</evidence>
<dbReference type="Pfam" id="PF00076">
    <property type="entry name" value="RRM_1"/>
    <property type="match status" value="1"/>
</dbReference>
<keyword evidence="3" id="KW-0539">Nucleus</keyword>
<dbReference type="InterPro" id="IPR000504">
    <property type="entry name" value="RRM_dom"/>
</dbReference>
<sequence>MTEYAAAPDADPIKKCLPTCPVLFGPNKPKSLSPSTSSAHVDGLRTNLTASCRILFHPPPLGSAAVSSAHSLLRPPPQARAPLLMAAAAKASSGGEEGVVEGSGTGTLVRIFVGGLAESVGAADLEALFASVGRAAGVEFVRTNGRSFAYVDFHCPSDKALAKLFSTYNGCKWKGGKIRLEKAKEHYLTRLKREWEQDAAAAEAAAQEAVVKDNAKQDKPKLDKAALEGMKINIYFPKLRKVKALPLKGTGKHKYSFRHIEVPSYPIHFCDCEEHCGPPEAANSEYAKVLNAAAYEKERNIMNSVMNKLFGKENEDFDSSETKKCDVHNDTIEPSSTVNNMRIEETRDAPEEDLQMEESEESSDDDLDDDLVMNIAPRKPNKSAGQANMEKHEVNKDSQLRKRSSIEEASLPNKRQRTEYSSEPRKGKQEPFSVISDTRTRGKTLPAKSEDKKRQLKSPALTGKQTYEFPSTLPRDKSSANPQGVEAQTSSTKTRSAQNIVANGPKKGSMWTQKSAWRDLVGGMGSTPFSISQVLPSTYTAPSELPNATETVRSSEVLEATMHLPSEQKLSSSVGMPSTGTTDESTGGECKDSNKPQKVRVVPKITIGEVCPFMRNAESQKQWSKAKKAIAGFSKKSNERSGSKSNAGKGNPFKKR</sequence>
<reference evidence="7" key="1">
    <citation type="submission" date="2020-07" db="EMBL/GenBank/DDBJ databases">
        <title>Genome sequence and genetic diversity analysis of an under-domesticated orphan crop, white fonio (Digitaria exilis).</title>
        <authorList>
            <person name="Bennetzen J.L."/>
            <person name="Chen S."/>
            <person name="Ma X."/>
            <person name="Wang X."/>
            <person name="Yssel A.E.J."/>
            <person name="Chaluvadi S.R."/>
            <person name="Johnson M."/>
            <person name="Gangashetty P."/>
            <person name="Hamidou F."/>
            <person name="Sanogo M.D."/>
            <person name="Zwaenepoel A."/>
            <person name="Wallace J."/>
            <person name="Van De Peer Y."/>
            <person name="Van Deynze A."/>
        </authorList>
    </citation>
    <scope>NUCLEOTIDE SEQUENCE</scope>
    <source>
        <tissue evidence="7">Leaves</tissue>
    </source>
</reference>
<feature type="compositionally biased region" description="Basic and acidic residues" evidence="5">
    <location>
        <begin position="416"/>
        <end position="429"/>
    </location>
</feature>
<dbReference type="InterPro" id="IPR034138">
    <property type="entry name" value="NOP8_RRM"/>
</dbReference>
<dbReference type="OrthoDB" id="21643at2759"/>
<dbReference type="Proteomes" id="UP000636709">
    <property type="component" value="Unassembled WGS sequence"/>
</dbReference>
<comment type="subcellular location">
    <subcellularLocation>
        <location evidence="1">Nucleus</location>
        <location evidence="1">Nucleolus</location>
    </subcellularLocation>
</comment>
<dbReference type="EMBL" id="JACEFO010002150">
    <property type="protein sequence ID" value="KAF8677069.1"/>
    <property type="molecule type" value="Genomic_DNA"/>
</dbReference>
<evidence type="ECO:0000256" key="2">
    <source>
        <dbReference type="ARBA" id="ARBA00022884"/>
    </source>
</evidence>
<name>A0A835AXW5_9POAL</name>
<keyword evidence="2 4" id="KW-0694">RNA-binding</keyword>
<feature type="compositionally biased region" description="Acidic residues" evidence="5">
    <location>
        <begin position="350"/>
        <end position="371"/>
    </location>
</feature>
<dbReference type="GO" id="GO:0003723">
    <property type="term" value="F:RNA binding"/>
    <property type="evidence" value="ECO:0007669"/>
    <property type="project" value="UniProtKB-UniRule"/>
</dbReference>
<proteinExistence type="predicted"/>
<dbReference type="GO" id="GO:0005730">
    <property type="term" value="C:nucleolus"/>
    <property type="evidence" value="ECO:0007669"/>
    <property type="project" value="UniProtKB-SubCell"/>
</dbReference>
<gene>
    <name evidence="7" type="ORF">HU200_046530</name>
</gene>
<dbReference type="PROSITE" id="PS50102">
    <property type="entry name" value="RRM"/>
    <property type="match status" value="1"/>
</dbReference>
<dbReference type="SUPFAM" id="SSF54928">
    <property type="entry name" value="RNA-binding domain, RBD"/>
    <property type="match status" value="1"/>
</dbReference>
<evidence type="ECO:0000256" key="5">
    <source>
        <dbReference type="SAM" id="MobiDB-lite"/>
    </source>
</evidence>
<accession>A0A835AXW5</accession>
<comment type="caution">
    <text evidence="7">The sequence shown here is derived from an EMBL/GenBank/DDBJ whole genome shotgun (WGS) entry which is preliminary data.</text>
</comment>
<dbReference type="PANTHER" id="PTHR23099">
    <property type="entry name" value="TRANSCRIPTIONAL REGULATOR"/>
    <property type="match status" value="1"/>
</dbReference>
<organism evidence="7 8">
    <name type="scientific">Digitaria exilis</name>
    <dbReference type="NCBI Taxonomy" id="1010633"/>
    <lineage>
        <taxon>Eukaryota</taxon>
        <taxon>Viridiplantae</taxon>
        <taxon>Streptophyta</taxon>
        <taxon>Embryophyta</taxon>
        <taxon>Tracheophyta</taxon>
        <taxon>Spermatophyta</taxon>
        <taxon>Magnoliopsida</taxon>
        <taxon>Liliopsida</taxon>
        <taxon>Poales</taxon>
        <taxon>Poaceae</taxon>
        <taxon>PACMAD clade</taxon>
        <taxon>Panicoideae</taxon>
        <taxon>Panicodae</taxon>
        <taxon>Paniceae</taxon>
        <taxon>Anthephorinae</taxon>
        <taxon>Digitaria</taxon>
    </lineage>
</organism>
<evidence type="ECO:0000256" key="4">
    <source>
        <dbReference type="PROSITE-ProRule" id="PRU00176"/>
    </source>
</evidence>
<feature type="compositionally biased region" description="Polar residues" evidence="5">
    <location>
        <begin position="479"/>
        <end position="501"/>
    </location>
</feature>
<evidence type="ECO:0000259" key="6">
    <source>
        <dbReference type="PROSITE" id="PS50102"/>
    </source>
</evidence>
<dbReference type="Gene3D" id="3.30.70.330">
    <property type="match status" value="1"/>
</dbReference>
<feature type="compositionally biased region" description="Basic and acidic residues" evidence="5">
    <location>
        <begin position="315"/>
        <end position="331"/>
    </location>
</feature>
<dbReference type="SMART" id="SM00360">
    <property type="entry name" value="RRM"/>
    <property type="match status" value="1"/>
</dbReference>
<evidence type="ECO:0000256" key="3">
    <source>
        <dbReference type="ARBA" id="ARBA00023242"/>
    </source>
</evidence>
<dbReference type="FunFam" id="3.30.70.330:FF:000685">
    <property type="entry name" value="RNA-binding (RRM/RBD/RNP motifs) family protein"/>
    <property type="match status" value="1"/>
</dbReference>
<feature type="region of interest" description="Disordered" evidence="5">
    <location>
        <begin position="565"/>
        <end position="598"/>
    </location>
</feature>